<organism evidence="2 3">
    <name type="scientific">Spirosoma agri</name>
    <dbReference type="NCBI Taxonomy" id="1987381"/>
    <lineage>
        <taxon>Bacteria</taxon>
        <taxon>Pseudomonadati</taxon>
        <taxon>Bacteroidota</taxon>
        <taxon>Cytophagia</taxon>
        <taxon>Cytophagales</taxon>
        <taxon>Cytophagaceae</taxon>
        <taxon>Spirosoma</taxon>
    </lineage>
</organism>
<dbReference type="PROSITE" id="PS51257">
    <property type="entry name" value="PROKAR_LIPOPROTEIN"/>
    <property type="match status" value="1"/>
</dbReference>
<gene>
    <name evidence="2" type="ORF">GK091_28550</name>
</gene>
<feature type="chain" id="PRO_5026921109" description="DUF3575 domain-containing protein" evidence="1">
    <location>
        <begin position="19"/>
        <end position="229"/>
    </location>
</feature>
<accession>A0A6M0IR94</accession>
<keyword evidence="3" id="KW-1185">Reference proteome</keyword>
<name>A0A6M0IR94_9BACT</name>
<dbReference type="EMBL" id="JAAGNZ010000010">
    <property type="protein sequence ID" value="NEU70849.1"/>
    <property type="molecule type" value="Genomic_DNA"/>
</dbReference>
<evidence type="ECO:0000256" key="1">
    <source>
        <dbReference type="SAM" id="SignalP"/>
    </source>
</evidence>
<dbReference type="Proteomes" id="UP000477386">
    <property type="component" value="Unassembled WGS sequence"/>
</dbReference>
<protein>
    <recommendedName>
        <fullName evidence="4">DUF3575 domain-containing protein</fullName>
    </recommendedName>
</protein>
<feature type="signal peptide" evidence="1">
    <location>
        <begin position="1"/>
        <end position="18"/>
    </location>
</feature>
<reference evidence="2 3" key="1">
    <citation type="submission" date="2020-02" db="EMBL/GenBank/DDBJ databases">
        <title>Draft genome sequence of two Spirosoma agri KCTC 52727 and Spirosoma terrae KCTC 52035.</title>
        <authorList>
            <person name="Rojas J."/>
            <person name="Ambika Manirajan B."/>
            <person name="Ratering S."/>
            <person name="Suarez C."/>
            <person name="Schnell S."/>
        </authorList>
    </citation>
    <scope>NUCLEOTIDE SEQUENCE [LARGE SCALE GENOMIC DNA]</scope>
    <source>
        <strain evidence="2 3">KCTC 52727</strain>
    </source>
</reference>
<keyword evidence="1" id="KW-0732">Signal</keyword>
<dbReference type="AlphaFoldDB" id="A0A6M0IR94"/>
<sequence length="229" mass="26007">MAPVKWLLSRLTSAFALAFLVGCRVTVPQGSLDPDFYRISHSSRPDSLQQKVYVLDTGDSLQLLNPLNDQRRFVQRSTFQPWTFQRAEIDVDVFTLPFKIRPAQAALPAQLNSNFNAALYLGRRIDLYNYRWKTISPTYAVRQLQSRGFGYGLFAGIGAVAINDFVTRIPLTIEYEGVVLNAGVAAIYDARIFNIGLAVGLDHLLDKNRQHWIYQHRPWFGVLFGLNLN</sequence>
<evidence type="ECO:0000313" key="3">
    <source>
        <dbReference type="Proteomes" id="UP000477386"/>
    </source>
</evidence>
<proteinExistence type="predicted"/>
<comment type="caution">
    <text evidence="2">The sequence shown here is derived from an EMBL/GenBank/DDBJ whole genome shotgun (WGS) entry which is preliminary data.</text>
</comment>
<evidence type="ECO:0008006" key="4">
    <source>
        <dbReference type="Google" id="ProtNLM"/>
    </source>
</evidence>
<dbReference type="RefSeq" id="WP_164044162.1">
    <property type="nucleotide sequence ID" value="NZ_JAAGNZ010000010.1"/>
</dbReference>
<evidence type="ECO:0000313" key="2">
    <source>
        <dbReference type="EMBL" id="NEU70849.1"/>
    </source>
</evidence>